<feature type="compositionally biased region" description="Low complexity" evidence="1">
    <location>
        <begin position="102"/>
        <end position="131"/>
    </location>
</feature>
<protein>
    <submittedName>
        <fullName evidence="2">Uncharacterized protein</fullName>
    </submittedName>
</protein>
<evidence type="ECO:0000313" key="3">
    <source>
        <dbReference type="Proteomes" id="UP000324800"/>
    </source>
</evidence>
<evidence type="ECO:0000256" key="1">
    <source>
        <dbReference type="SAM" id="MobiDB-lite"/>
    </source>
</evidence>
<feature type="compositionally biased region" description="Polar residues" evidence="1">
    <location>
        <begin position="197"/>
        <end position="207"/>
    </location>
</feature>
<reference evidence="2 3" key="1">
    <citation type="submission" date="2019-03" db="EMBL/GenBank/DDBJ databases">
        <title>Single cell metagenomics reveals metabolic interactions within the superorganism composed of flagellate Streblomastix strix and complex community of Bacteroidetes bacteria on its surface.</title>
        <authorList>
            <person name="Treitli S.C."/>
            <person name="Kolisko M."/>
            <person name="Husnik F."/>
            <person name="Keeling P."/>
            <person name="Hampl V."/>
        </authorList>
    </citation>
    <scope>NUCLEOTIDE SEQUENCE [LARGE SCALE GENOMIC DNA]</scope>
    <source>
        <strain evidence="2">ST1C</strain>
    </source>
</reference>
<sequence length="217" mass="25451">MRQNHKRKLSFSDPFHVQKQLILKKYEEIEQDELKKEEEEWKKEKDREDEEKKRRIQIKQRRSLQLKGKQQVGNTNKDSNDVIPIPPRSPKQASLVQFKQLSIPRSTSPPSSSSSNKITQQQQQQQQQQLPIAPPPRILSPTLVTNQGKRKKGEKPDPPPPKPYLINARSVYTVDQSTKREKQPKHIDARNDDENEQVLTLEQTQMRPTDKKAAWRK</sequence>
<dbReference type="EMBL" id="SNRW01004887">
    <property type="protein sequence ID" value="KAA6386250.1"/>
    <property type="molecule type" value="Genomic_DNA"/>
</dbReference>
<feature type="compositionally biased region" description="Polar residues" evidence="1">
    <location>
        <begin position="91"/>
        <end position="100"/>
    </location>
</feature>
<comment type="caution">
    <text evidence="2">The sequence shown here is derived from an EMBL/GenBank/DDBJ whole genome shotgun (WGS) entry which is preliminary data.</text>
</comment>
<feature type="compositionally biased region" description="Basic residues" evidence="1">
    <location>
        <begin position="54"/>
        <end position="64"/>
    </location>
</feature>
<feature type="region of interest" description="Disordered" evidence="1">
    <location>
        <begin position="33"/>
        <end position="217"/>
    </location>
</feature>
<feature type="compositionally biased region" description="Basic and acidic residues" evidence="1">
    <location>
        <begin position="208"/>
        <end position="217"/>
    </location>
</feature>
<dbReference type="Proteomes" id="UP000324800">
    <property type="component" value="Unassembled WGS sequence"/>
</dbReference>
<accession>A0A5J4VV22</accession>
<feature type="compositionally biased region" description="Basic and acidic residues" evidence="1">
    <location>
        <begin position="33"/>
        <end position="53"/>
    </location>
</feature>
<gene>
    <name evidence="2" type="ORF">EZS28_018221</name>
</gene>
<proteinExistence type="predicted"/>
<feature type="compositionally biased region" description="Basic and acidic residues" evidence="1">
    <location>
        <begin position="177"/>
        <end position="192"/>
    </location>
</feature>
<dbReference type="AlphaFoldDB" id="A0A5J4VV22"/>
<organism evidence="2 3">
    <name type="scientific">Streblomastix strix</name>
    <dbReference type="NCBI Taxonomy" id="222440"/>
    <lineage>
        <taxon>Eukaryota</taxon>
        <taxon>Metamonada</taxon>
        <taxon>Preaxostyla</taxon>
        <taxon>Oxymonadida</taxon>
        <taxon>Streblomastigidae</taxon>
        <taxon>Streblomastix</taxon>
    </lineage>
</organism>
<evidence type="ECO:0000313" key="2">
    <source>
        <dbReference type="EMBL" id="KAA6386250.1"/>
    </source>
</evidence>
<name>A0A5J4VV22_9EUKA</name>